<dbReference type="Pfam" id="PF00069">
    <property type="entry name" value="Pkinase"/>
    <property type="match status" value="2"/>
</dbReference>
<proteinExistence type="inferred from homology"/>
<dbReference type="Gene3D" id="1.10.510.10">
    <property type="entry name" value="Transferase(Phosphotransferase) domain 1"/>
    <property type="match status" value="1"/>
</dbReference>
<dbReference type="EMBL" id="JARVKF010000412">
    <property type="protein sequence ID" value="KAK9415842.1"/>
    <property type="molecule type" value="Genomic_DNA"/>
</dbReference>
<dbReference type="SMART" id="SM00220">
    <property type="entry name" value="S_TKc"/>
    <property type="match status" value="1"/>
</dbReference>
<dbReference type="PROSITE" id="PS00107">
    <property type="entry name" value="PROTEIN_KINASE_ATP"/>
    <property type="match status" value="1"/>
</dbReference>
<evidence type="ECO:0000256" key="4">
    <source>
        <dbReference type="ARBA" id="ARBA00022741"/>
    </source>
</evidence>
<dbReference type="PANTHER" id="PTHR47634">
    <property type="entry name" value="PROTEIN KINASE DOMAIN-CONTAINING PROTEIN-RELATED"/>
    <property type="match status" value="1"/>
</dbReference>
<dbReference type="SUPFAM" id="SSF56112">
    <property type="entry name" value="Protein kinase-like (PK-like)"/>
    <property type="match status" value="1"/>
</dbReference>
<evidence type="ECO:0000256" key="5">
    <source>
        <dbReference type="ARBA" id="ARBA00022777"/>
    </source>
</evidence>
<evidence type="ECO:0000256" key="6">
    <source>
        <dbReference type="ARBA" id="ARBA00022840"/>
    </source>
</evidence>
<keyword evidence="14" id="KW-1185">Reference proteome</keyword>
<evidence type="ECO:0000256" key="7">
    <source>
        <dbReference type="ARBA" id="ARBA00047899"/>
    </source>
</evidence>
<dbReference type="InterPro" id="IPR017441">
    <property type="entry name" value="Protein_kinase_ATP_BS"/>
</dbReference>
<sequence length="444" mass="50310">MPDPRFPMVESLAPRDQGSAAASAAQQPAEPAEPSDVRHGGTASVGLSDEVTVEEGSGAYKPGHFHPVYIGDIFNERYLVLNKLGYGLYSTVWLVRDMSSPEDESNEYYALKVLSAECYATDKDIFEREILRHLRDADKTHVGYKYICHLVDDFEHRGPNGTHVCLVLELMGETLKTFGTLFKKTMVPNPLMRRFTFYLLAGLDYAHDSNVVHTDIKPDNIFVKVRDRSLIESQYLKQVPAPIQERLAGKYLPIPSQPLKRFYFTPDQSFLDFEVAIGDWGVSSWADNHLTELIQPVALRAPEVLIKAPWDATTDLWNLGAVILEVFRCVRMFDGRGPPHGHYELKQHLREIVAYFGPFPKGLLERGDAELVETYFDESGHVLGCPALELPSLESDDYMDDLDEENRKSFVSFLYALMKIDPKERLSTMDLLRHPWLGIVGLRS</sequence>
<evidence type="ECO:0000313" key="13">
    <source>
        <dbReference type="EMBL" id="KAK9415842.1"/>
    </source>
</evidence>
<dbReference type="PROSITE" id="PS00108">
    <property type="entry name" value="PROTEIN_KINASE_ST"/>
    <property type="match status" value="1"/>
</dbReference>
<feature type="binding site" evidence="9">
    <location>
        <position position="112"/>
    </location>
    <ligand>
        <name>ATP</name>
        <dbReference type="ChEBI" id="CHEBI:30616"/>
    </ligand>
</feature>
<dbReference type="PANTHER" id="PTHR47634:SF9">
    <property type="entry name" value="PROTEIN KINASE DOMAIN-CONTAINING PROTEIN-RELATED"/>
    <property type="match status" value="1"/>
</dbReference>
<comment type="caution">
    <text evidence="13">The sequence shown here is derived from an EMBL/GenBank/DDBJ whole genome shotgun (WGS) entry which is preliminary data.</text>
</comment>
<dbReference type="Gene3D" id="3.30.200.20">
    <property type="entry name" value="Phosphorylase Kinase, domain 1"/>
    <property type="match status" value="1"/>
</dbReference>
<evidence type="ECO:0000256" key="9">
    <source>
        <dbReference type="PROSITE-ProRule" id="PRU10141"/>
    </source>
</evidence>
<evidence type="ECO:0000313" key="14">
    <source>
        <dbReference type="Proteomes" id="UP001408356"/>
    </source>
</evidence>
<dbReference type="InterPro" id="IPR051334">
    <property type="entry name" value="SRPK"/>
</dbReference>
<reference evidence="13 14" key="1">
    <citation type="journal article" date="2024" name="J. Plant Pathol.">
        <title>Sequence and assembly of the genome of Seiridium unicorne, isolate CBS 538.82, causal agent of cypress canker disease.</title>
        <authorList>
            <person name="Scali E."/>
            <person name="Rocca G.D."/>
            <person name="Danti R."/>
            <person name="Garbelotto M."/>
            <person name="Barberini S."/>
            <person name="Baroncelli R."/>
            <person name="Emiliani G."/>
        </authorList>
    </citation>
    <scope>NUCLEOTIDE SEQUENCE [LARGE SCALE GENOMIC DNA]</scope>
    <source>
        <strain evidence="13 14">BM-138-508</strain>
    </source>
</reference>
<feature type="compositionally biased region" description="Low complexity" evidence="11">
    <location>
        <begin position="19"/>
        <end position="34"/>
    </location>
</feature>
<organism evidence="13 14">
    <name type="scientific">Seiridium unicorne</name>
    <dbReference type="NCBI Taxonomy" id="138068"/>
    <lineage>
        <taxon>Eukaryota</taxon>
        <taxon>Fungi</taxon>
        <taxon>Dikarya</taxon>
        <taxon>Ascomycota</taxon>
        <taxon>Pezizomycotina</taxon>
        <taxon>Sordariomycetes</taxon>
        <taxon>Xylariomycetidae</taxon>
        <taxon>Amphisphaeriales</taxon>
        <taxon>Sporocadaceae</taxon>
        <taxon>Seiridium</taxon>
    </lineage>
</organism>
<evidence type="ECO:0000259" key="12">
    <source>
        <dbReference type="PROSITE" id="PS50011"/>
    </source>
</evidence>
<dbReference type="Proteomes" id="UP001408356">
    <property type="component" value="Unassembled WGS sequence"/>
</dbReference>
<protein>
    <recommendedName>
        <fullName evidence="1">non-specific serine/threonine protein kinase</fullName>
        <ecNumber evidence="1">2.7.11.1</ecNumber>
    </recommendedName>
</protein>
<keyword evidence="4 9" id="KW-0547">Nucleotide-binding</keyword>
<keyword evidence="6 9" id="KW-0067">ATP-binding</keyword>
<keyword evidence="5" id="KW-0418">Kinase</keyword>
<dbReference type="InterPro" id="IPR000719">
    <property type="entry name" value="Prot_kinase_dom"/>
</dbReference>
<evidence type="ECO:0000256" key="10">
    <source>
        <dbReference type="RuleBase" id="RU000304"/>
    </source>
</evidence>
<dbReference type="InterPro" id="IPR008271">
    <property type="entry name" value="Ser/Thr_kinase_AS"/>
</dbReference>
<dbReference type="InterPro" id="IPR011009">
    <property type="entry name" value="Kinase-like_dom_sf"/>
</dbReference>
<evidence type="ECO:0000256" key="11">
    <source>
        <dbReference type="SAM" id="MobiDB-lite"/>
    </source>
</evidence>
<evidence type="ECO:0000256" key="2">
    <source>
        <dbReference type="ARBA" id="ARBA00022527"/>
    </source>
</evidence>
<name>A0ABR2UMQ5_9PEZI</name>
<dbReference type="EC" id="2.7.11.1" evidence="1"/>
<comment type="similarity">
    <text evidence="10">Belongs to the protein kinase superfamily.</text>
</comment>
<feature type="region of interest" description="Disordered" evidence="11">
    <location>
        <begin position="1"/>
        <end position="43"/>
    </location>
</feature>
<evidence type="ECO:0000256" key="8">
    <source>
        <dbReference type="ARBA" id="ARBA00048679"/>
    </source>
</evidence>
<evidence type="ECO:0000256" key="3">
    <source>
        <dbReference type="ARBA" id="ARBA00022679"/>
    </source>
</evidence>
<gene>
    <name evidence="13" type="ORF">SUNI508_10142</name>
</gene>
<feature type="domain" description="Protein kinase" evidence="12">
    <location>
        <begin position="78"/>
        <end position="437"/>
    </location>
</feature>
<dbReference type="PROSITE" id="PS50011">
    <property type="entry name" value="PROTEIN_KINASE_DOM"/>
    <property type="match status" value="1"/>
</dbReference>
<evidence type="ECO:0000256" key="1">
    <source>
        <dbReference type="ARBA" id="ARBA00012513"/>
    </source>
</evidence>
<comment type="catalytic activity">
    <reaction evidence="7">
        <text>L-threonyl-[protein] + ATP = O-phospho-L-threonyl-[protein] + ADP + H(+)</text>
        <dbReference type="Rhea" id="RHEA:46608"/>
        <dbReference type="Rhea" id="RHEA-COMP:11060"/>
        <dbReference type="Rhea" id="RHEA-COMP:11605"/>
        <dbReference type="ChEBI" id="CHEBI:15378"/>
        <dbReference type="ChEBI" id="CHEBI:30013"/>
        <dbReference type="ChEBI" id="CHEBI:30616"/>
        <dbReference type="ChEBI" id="CHEBI:61977"/>
        <dbReference type="ChEBI" id="CHEBI:456216"/>
        <dbReference type="EC" id="2.7.11.1"/>
    </reaction>
</comment>
<keyword evidence="3" id="KW-0808">Transferase</keyword>
<comment type="catalytic activity">
    <reaction evidence="8">
        <text>L-seryl-[protein] + ATP = O-phospho-L-seryl-[protein] + ADP + H(+)</text>
        <dbReference type="Rhea" id="RHEA:17989"/>
        <dbReference type="Rhea" id="RHEA-COMP:9863"/>
        <dbReference type="Rhea" id="RHEA-COMP:11604"/>
        <dbReference type="ChEBI" id="CHEBI:15378"/>
        <dbReference type="ChEBI" id="CHEBI:29999"/>
        <dbReference type="ChEBI" id="CHEBI:30616"/>
        <dbReference type="ChEBI" id="CHEBI:83421"/>
        <dbReference type="ChEBI" id="CHEBI:456216"/>
        <dbReference type="EC" id="2.7.11.1"/>
    </reaction>
</comment>
<accession>A0ABR2UMQ5</accession>
<keyword evidence="2 10" id="KW-0723">Serine/threonine-protein kinase</keyword>